<proteinExistence type="predicted"/>
<dbReference type="SUPFAM" id="SSF53254">
    <property type="entry name" value="Phosphoglycerate mutase-like"/>
    <property type="match status" value="1"/>
</dbReference>
<keyword evidence="1" id="KW-0812">Transmembrane</keyword>
<dbReference type="Pfam" id="PF00300">
    <property type="entry name" value="His_Phos_1"/>
    <property type="match status" value="1"/>
</dbReference>
<comment type="caution">
    <text evidence="2">The sequence shown here is derived from an EMBL/GenBank/DDBJ whole genome shotgun (WGS) entry which is preliminary data.</text>
</comment>
<dbReference type="InterPro" id="IPR050275">
    <property type="entry name" value="PGM_Phosphatase"/>
</dbReference>
<dbReference type="Gene3D" id="3.40.50.1240">
    <property type="entry name" value="Phosphoglycerate mutase-like"/>
    <property type="match status" value="1"/>
</dbReference>
<dbReference type="EMBL" id="AZIL01002892">
    <property type="protein sequence ID" value="EWM20660.1"/>
    <property type="molecule type" value="Genomic_DNA"/>
</dbReference>
<feature type="transmembrane region" description="Helical" evidence="1">
    <location>
        <begin position="412"/>
        <end position="432"/>
    </location>
</feature>
<evidence type="ECO:0000313" key="2">
    <source>
        <dbReference type="EMBL" id="EWM20660.1"/>
    </source>
</evidence>
<dbReference type="PANTHER" id="PTHR48100:SF56">
    <property type="entry name" value="PHOSPHATASE SPAC513.02-RELATED"/>
    <property type="match status" value="1"/>
</dbReference>
<dbReference type="PANTHER" id="PTHR48100">
    <property type="entry name" value="BROAD-SPECIFICITY PHOSPHATASE YOR283W-RELATED"/>
    <property type="match status" value="1"/>
</dbReference>
<dbReference type="AlphaFoldDB" id="W7T0P3"/>
<organism evidence="2 3">
    <name type="scientific">Nannochloropsis gaditana</name>
    <dbReference type="NCBI Taxonomy" id="72520"/>
    <lineage>
        <taxon>Eukaryota</taxon>
        <taxon>Sar</taxon>
        <taxon>Stramenopiles</taxon>
        <taxon>Ochrophyta</taxon>
        <taxon>Eustigmatophyceae</taxon>
        <taxon>Eustigmatales</taxon>
        <taxon>Monodopsidaceae</taxon>
        <taxon>Nannochloropsis</taxon>
    </lineage>
</organism>
<dbReference type="Proteomes" id="UP000019335">
    <property type="component" value="Unassembled WGS sequence"/>
</dbReference>
<accession>W7T0P3</accession>
<dbReference type="GO" id="GO:0005737">
    <property type="term" value="C:cytoplasm"/>
    <property type="evidence" value="ECO:0007669"/>
    <property type="project" value="TreeGrafter"/>
</dbReference>
<dbReference type="InterPro" id="IPR029033">
    <property type="entry name" value="His_PPase_superfam"/>
</dbReference>
<evidence type="ECO:0000313" key="3">
    <source>
        <dbReference type="Proteomes" id="UP000019335"/>
    </source>
</evidence>
<evidence type="ECO:0000256" key="1">
    <source>
        <dbReference type="SAM" id="Phobius"/>
    </source>
</evidence>
<dbReference type="OrthoDB" id="42793at2759"/>
<dbReference type="GO" id="GO:0016791">
    <property type="term" value="F:phosphatase activity"/>
    <property type="evidence" value="ECO:0007669"/>
    <property type="project" value="TreeGrafter"/>
</dbReference>
<name>W7T0P3_9STRA</name>
<protein>
    <submittedName>
        <fullName evidence="2">Histidine phosphatase superfamily, clade-1</fullName>
    </submittedName>
</protein>
<sequence length="433" mass="48336">MYSNDISSNPDDCGGEALQGIGDGMRAMMDDPHGGTEVLFIRHAESRNNVLHAEVGARYNFDPNLHELMEKEVASLRSEDADLSEKGFVQAERLGEYLAERLRQRRVLVVTSPMQRAIKTIRPLVTRLGIGPEDFACYGRYFEVGGCYLQDRVYTGTSRAELEGTYKLQCFDVEEEGWYAHSKEREGHPQALLRCEQAWLWIQDVLLAGALPNAVDGDGRGGGRGGGRSYDTIVVVGHGEFMHYVMKKMVGGGSLSSALGFVHGNTGISTLQYHPSRGALVRSLNVLEHLPPSLRTGHALADGWWEVVPRPLSSSQRPLIHRFENLPEEEPGLHMATQAIRQRYLPPSLPPYLTDVDAHSVHFLALSHGQASVVGLALYDVRANRLRQVWKNREEGRGEWKKRTQTASSVPLRSLVFSVTLCFLLFLLPSFFR</sequence>
<dbReference type="SMART" id="SM00855">
    <property type="entry name" value="PGAM"/>
    <property type="match status" value="1"/>
</dbReference>
<dbReference type="InterPro" id="IPR013078">
    <property type="entry name" value="His_Pase_superF_clade-1"/>
</dbReference>
<reference evidence="2 3" key="1">
    <citation type="journal article" date="2014" name="Mol. Plant">
        <title>Chromosome Scale Genome Assembly and Transcriptome Profiling of Nannochloropsis gaditana in Nitrogen Depletion.</title>
        <authorList>
            <person name="Corteggiani Carpinelli E."/>
            <person name="Telatin A."/>
            <person name="Vitulo N."/>
            <person name="Forcato C."/>
            <person name="D'Angelo M."/>
            <person name="Schiavon R."/>
            <person name="Vezzi A."/>
            <person name="Giacometti G.M."/>
            <person name="Morosinotto T."/>
            <person name="Valle G."/>
        </authorList>
    </citation>
    <scope>NUCLEOTIDE SEQUENCE [LARGE SCALE GENOMIC DNA]</scope>
    <source>
        <strain evidence="2 3">B-31</strain>
    </source>
</reference>
<keyword evidence="1" id="KW-0472">Membrane</keyword>
<keyword evidence="3" id="KW-1185">Reference proteome</keyword>
<dbReference type="CDD" id="cd07067">
    <property type="entry name" value="HP_PGM_like"/>
    <property type="match status" value="1"/>
</dbReference>
<keyword evidence="1" id="KW-1133">Transmembrane helix</keyword>
<gene>
    <name evidence="2" type="ORF">Naga_100172g4</name>
</gene>